<dbReference type="Gene3D" id="2.60.40.2240">
    <property type="entry name" value="Acyl-CoA thioester hydrolase/BAAT N-terminal domain"/>
    <property type="match status" value="2"/>
</dbReference>
<dbReference type="PANTHER" id="PTHR10824">
    <property type="entry name" value="ACYL-COENZYME A THIOESTERASE-RELATED"/>
    <property type="match status" value="1"/>
</dbReference>
<proteinExistence type="predicted"/>
<protein>
    <submittedName>
        <fullName evidence="3">Acyl-coenzyme A thioesterase 5</fullName>
    </submittedName>
</protein>
<evidence type="ECO:0000259" key="1">
    <source>
        <dbReference type="Pfam" id="PF04775"/>
    </source>
</evidence>
<dbReference type="InterPro" id="IPR029058">
    <property type="entry name" value="AB_hydrolase_fold"/>
</dbReference>
<dbReference type="AlphaFoldDB" id="A0A5N5SK82"/>
<dbReference type="EMBL" id="SEYY01024453">
    <property type="protein sequence ID" value="KAB7494110.1"/>
    <property type="molecule type" value="Genomic_DNA"/>
</dbReference>
<dbReference type="Pfam" id="PF08840">
    <property type="entry name" value="BAAT_C"/>
    <property type="match status" value="2"/>
</dbReference>
<name>A0A5N5SK82_9CRUS</name>
<dbReference type="GO" id="GO:0047617">
    <property type="term" value="F:fatty acyl-CoA hydrolase activity"/>
    <property type="evidence" value="ECO:0007669"/>
    <property type="project" value="TreeGrafter"/>
</dbReference>
<keyword evidence="4" id="KW-1185">Reference proteome</keyword>
<dbReference type="FunFam" id="3.40.50.1820:FF:000024">
    <property type="entry name" value="acyl-coenzyme A thioesterase 4"/>
    <property type="match status" value="2"/>
</dbReference>
<dbReference type="PANTHER" id="PTHR10824:SF4">
    <property type="entry name" value="ACYL-COENZYME A THIOESTERASE 1-LIKE"/>
    <property type="match status" value="1"/>
</dbReference>
<feature type="domain" description="Acyl-CoA thioester hydrolase/bile acid-CoA amino acid N-acetyltransferase" evidence="1">
    <location>
        <begin position="444"/>
        <end position="537"/>
    </location>
</feature>
<dbReference type="Gene3D" id="3.40.50.1820">
    <property type="entry name" value="alpha/beta hydrolase"/>
    <property type="match status" value="2"/>
</dbReference>
<organism evidence="3 4">
    <name type="scientific">Armadillidium nasatum</name>
    <dbReference type="NCBI Taxonomy" id="96803"/>
    <lineage>
        <taxon>Eukaryota</taxon>
        <taxon>Metazoa</taxon>
        <taxon>Ecdysozoa</taxon>
        <taxon>Arthropoda</taxon>
        <taxon>Crustacea</taxon>
        <taxon>Multicrustacea</taxon>
        <taxon>Malacostraca</taxon>
        <taxon>Eumalacostraca</taxon>
        <taxon>Peracarida</taxon>
        <taxon>Isopoda</taxon>
        <taxon>Oniscidea</taxon>
        <taxon>Crinocheta</taxon>
        <taxon>Armadillidiidae</taxon>
        <taxon>Armadillidium</taxon>
    </lineage>
</organism>
<dbReference type="InterPro" id="IPR042490">
    <property type="entry name" value="Thio_Ohase/BAAT_N"/>
</dbReference>
<gene>
    <name evidence="3" type="primary">Acot5_1</name>
    <name evidence="3" type="ORF">Anas_10647</name>
</gene>
<dbReference type="OrthoDB" id="6347013at2759"/>
<dbReference type="Pfam" id="PF04775">
    <property type="entry name" value="Bile_Hydr_Trans"/>
    <property type="match status" value="2"/>
</dbReference>
<evidence type="ECO:0000313" key="4">
    <source>
        <dbReference type="Proteomes" id="UP000326759"/>
    </source>
</evidence>
<dbReference type="InterPro" id="IPR006862">
    <property type="entry name" value="Thio_Ohase/aa_AcTrfase"/>
</dbReference>
<feature type="domain" description="BAAT/Acyl-CoA thioester hydrolase C-terminal" evidence="2">
    <location>
        <begin position="230"/>
        <end position="437"/>
    </location>
</feature>
<reference evidence="3 4" key="1">
    <citation type="journal article" date="2019" name="PLoS Biol.">
        <title>Sex chromosomes control vertical transmission of feminizing Wolbachia symbionts in an isopod.</title>
        <authorList>
            <person name="Becking T."/>
            <person name="Chebbi M.A."/>
            <person name="Giraud I."/>
            <person name="Moumen B."/>
            <person name="Laverre T."/>
            <person name="Caubet Y."/>
            <person name="Peccoud J."/>
            <person name="Gilbert C."/>
            <person name="Cordaux R."/>
        </authorList>
    </citation>
    <scope>NUCLEOTIDE SEQUENCE [LARGE SCALE GENOMIC DNA]</scope>
    <source>
        <strain evidence="3">ANa2</strain>
        <tissue evidence="3">Whole body excluding digestive tract and cuticle</tissue>
    </source>
</reference>
<accession>A0A5N5SK82</accession>
<dbReference type="InterPro" id="IPR014940">
    <property type="entry name" value="BAAT_C"/>
</dbReference>
<sequence>MNDINILFYLTYTEIWKKKMCEPLLTVTPKSCLQDEKIVLKVTGLVSGSPYTLTSHLQDSRKSKYFSYAHYFADRDGTIDTSRNESYGGHYKGVFQMGLIAGLKPAPDEYQYLRIFKRDVENPDEIEFRLYENFITAEEVFASSFLVNVFHSRHFMGPGVERITIRGRRIRATLFIPAGEGPFPGVVDMFGTAGGLLEYRSAQLASRGIASLALAYFGYDDLPKNLEELDLEYFKAGVHVLLSHKKVKKPHVGAIGVSKGADVAMIMATFIPEVKCAISINGCISNLISPFRVTNDYIIPHLPFMYENIKLVNKTDLVINDGYANPEDYPETIVPIYKSDAKFLFIIGEDDMSVHSRRYAEISAKLLREANKEKNYKICSYNGAGHLLEPPYSPLCFSSYHKVYDIVLLYGGEIKKHTEAQEKSWVEILNVIKENLDNAQSKFADRDGTIDTSRNESYGGHYKGVFQMGLLAGLKPAPDEFQYLRLFKRDVENPNEIEFRVYENFVTVEEIFTSSFLVNEIHSRYFMSPEVEKISIKGRRVRASLFIPAGEGPFPGVVDMFGSIGGLLEYRSAQLASRGIASLALAFFGYDNLPESMEEFDLEYFKEAVNILLSHKKVKKPYVGAIGVSKGADLACAMATFIPEVKCVIGINGGISPMVSPFSVTNDYIIQPLPIVLKNVKVLQNIGFCFNESYVEPEDWPETIIPIYRSNAKFLFIVGEDDKSINSKYFAEISAKLLREAGKENNYKAIITRICSYEGAGHLIEPPYSPLCFWSYHKTYDSVFVWGGEIKKHTEAQEKSWVEIINFIKENLHAPQSKL</sequence>
<dbReference type="GO" id="GO:0006631">
    <property type="term" value="P:fatty acid metabolic process"/>
    <property type="evidence" value="ECO:0007669"/>
    <property type="project" value="TreeGrafter"/>
</dbReference>
<dbReference type="SUPFAM" id="SSF53474">
    <property type="entry name" value="alpha/beta-Hydrolases"/>
    <property type="match status" value="2"/>
</dbReference>
<dbReference type="Proteomes" id="UP000326759">
    <property type="component" value="Unassembled WGS sequence"/>
</dbReference>
<comment type="caution">
    <text evidence="3">The sequence shown here is derived from an EMBL/GenBank/DDBJ whole genome shotgun (WGS) entry which is preliminary data.</text>
</comment>
<feature type="domain" description="BAAT/Acyl-CoA thioester hydrolase C-terminal" evidence="2">
    <location>
        <begin position="601"/>
        <end position="813"/>
    </location>
</feature>
<evidence type="ECO:0000259" key="2">
    <source>
        <dbReference type="Pfam" id="PF08840"/>
    </source>
</evidence>
<feature type="domain" description="Acyl-CoA thioester hydrolase/bile acid-CoA amino acid N-acetyltransferase" evidence="1">
    <location>
        <begin position="35"/>
        <end position="166"/>
    </location>
</feature>
<evidence type="ECO:0000313" key="3">
    <source>
        <dbReference type="EMBL" id="KAB7494110.1"/>
    </source>
</evidence>
<dbReference type="GO" id="GO:0006637">
    <property type="term" value="P:acyl-CoA metabolic process"/>
    <property type="evidence" value="ECO:0007669"/>
    <property type="project" value="TreeGrafter"/>
</dbReference>